<name>A0ABW8SGF6_9CLOT</name>
<accession>A0ABW8SGF6</accession>
<organism evidence="1 2">
    <name type="scientific">Candidatus Clostridium eludens</name>
    <dbReference type="NCBI Taxonomy" id="3381663"/>
    <lineage>
        <taxon>Bacteria</taxon>
        <taxon>Bacillati</taxon>
        <taxon>Bacillota</taxon>
        <taxon>Clostridia</taxon>
        <taxon>Eubacteriales</taxon>
        <taxon>Clostridiaceae</taxon>
        <taxon>Clostridium</taxon>
    </lineage>
</organism>
<keyword evidence="2" id="KW-1185">Reference proteome</keyword>
<dbReference type="RefSeq" id="WP_406790970.1">
    <property type="nucleotide sequence ID" value="NZ_JBJHZX010000005.1"/>
</dbReference>
<gene>
    <name evidence="1" type="ORF">ACJDU8_04550</name>
</gene>
<reference evidence="1 2" key="1">
    <citation type="submission" date="2024-11" db="EMBL/GenBank/DDBJ databases">
        <authorList>
            <person name="Heng Y.C."/>
            <person name="Lim A.C.H."/>
            <person name="Lee J.K.Y."/>
            <person name="Kittelmann S."/>
        </authorList>
    </citation>
    <scope>NUCLEOTIDE SEQUENCE [LARGE SCALE GENOMIC DNA]</scope>
    <source>
        <strain evidence="1 2">WILCCON 0269</strain>
    </source>
</reference>
<sequence>MIKVDNDLEKLKWEVINGKSKNFLVNSLETSRGKTTGAASAIADYFEEDKDKLFSGDTRFVFVSKFAEECAKIAKSINEKVNANVALAYTTKETVLKDEKYKEHCTNNYKKCIEKVVVVITHAMYINLCSPKNIIHEKFREAIELNFNTLIIDEQIDNVDNSFCEFNEYKFELIKTLFIETQNKELNIQWTDISKPLLDLIANRINWINQSKENAKYKNQMHKINVIQDNFKNPPEKVLNESINYLRKQIDSFDNQLLKDLNRDKIIKIDKGAAIEIIDTVELMNKEIYNGNVILSLSNNGNRNLYTYDSSFQFLKLKNNIWLDASAKFHSLYVLNKEFFNVVDTERVIDHSQCNLNIQYTNTSTSNKKKELTKFRENIAEFIKTNVSENNKVLVITNDKECKALKEEFFTDKEIEGYNIKFTNFKDMKGRNDWKDFDHCFIIQTPRMNFAYYVFLYEYWTKVQLTDDEIFISNGKKYQCEFKVKELTKLMEDEMTSYFYQAMKRVARNKEPKGNFYIVSNVCNSIDTVKLQLHNINIIESGKKKFKRDHVVDLIKDIRSGIYDNEKWEYKKDKKEKIVKKYKSDLKIKLRWMANMLSIRDVSELKKRILEKTDLKQLNCYTKDNELIIKIIQE</sequence>
<dbReference type="Proteomes" id="UP001623660">
    <property type="component" value="Unassembled WGS sequence"/>
</dbReference>
<evidence type="ECO:0000313" key="2">
    <source>
        <dbReference type="Proteomes" id="UP001623660"/>
    </source>
</evidence>
<protein>
    <submittedName>
        <fullName evidence="1">Uncharacterized protein</fullName>
    </submittedName>
</protein>
<comment type="caution">
    <text evidence="1">The sequence shown here is derived from an EMBL/GenBank/DDBJ whole genome shotgun (WGS) entry which is preliminary data.</text>
</comment>
<evidence type="ECO:0000313" key="1">
    <source>
        <dbReference type="EMBL" id="MFL0194846.1"/>
    </source>
</evidence>
<proteinExistence type="predicted"/>
<dbReference type="EMBL" id="JBJHZX010000005">
    <property type="protein sequence ID" value="MFL0194846.1"/>
    <property type="molecule type" value="Genomic_DNA"/>
</dbReference>